<dbReference type="Proteomes" id="UP000519972">
    <property type="component" value="Unassembled WGS sequence"/>
</dbReference>
<organism evidence="3 4">
    <name type="scientific">Rhizobium sophorae</name>
    <dbReference type="NCBI Taxonomy" id="1535242"/>
    <lineage>
        <taxon>Bacteria</taxon>
        <taxon>Pseudomonadati</taxon>
        <taxon>Pseudomonadota</taxon>
        <taxon>Alphaproteobacteria</taxon>
        <taxon>Hyphomicrobiales</taxon>
        <taxon>Rhizobiaceae</taxon>
        <taxon>Rhizobium/Agrobacterium group</taxon>
        <taxon>Rhizobium</taxon>
    </lineage>
</organism>
<comment type="caution">
    <text evidence="3">The sequence shown here is derived from an EMBL/GenBank/DDBJ whole genome shotgun (WGS) entry which is preliminary data.</text>
</comment>
<sequence>MTPRFAPILSILLATLFPQPSNSGSVNPDADVPDRVQTAVREATCAEASPATFSDKLKGTSLGNILTGTSAARAVFYVSPEGKDTWSGHLAKPNPQRTDGPFASIEKARDAARQKGGQNTIAMGNGDYYLTQPIVFDARDAGLVIAARCNETPVLHGGPLVGGWTAQADGRWTAPLRLPPDEAVGDLFVDGILQTRARFPNAPLDGDPRKGWLFAAKCERDSDVWQGNTRFCFRAGDLPALGDPTGLVVHIVGGFQPGSQWGSDTLPVVSVDAATRTVHTKGTSYFFTAEGSRYFLTGAAALLDAPGEWWYDAVAGQLNYISTDRLSPSSAVIAGVLPTFFKLDGADGMVVSGLEFRDGAPQGSGKFYTDTRGFGAIRLEHADRVRLLGNVVENVGVGIHVSESEDVLIAGNVIEDVAGNGIYIGTTYGSFGKSNGARILSNHIHDIGRVYFETAGIWFQAADSIRIAHNLVENTAQFGIAGGSLWGEQDAVHDAVIEHNEIRNANQRTADGGAIKLMGEQADLLNSSIRYNLVTGTGQLMNRADGTFWPFGYENINEWPTPISWAIYTDGKASGVRIEGNTLSDNISAIGINGGWSNLVTGNVITHGSGAAFRVDDGTGRGWRPPWARPNRIESNIVSIDSSNGLAAYVYAPDHGPGYVQFAHNRYTGNLNDKSFRIHPRIMRSGEFGSLEDLQKAGADTESVVAPLE</sequence>
<evidence type="ECO:0000313" key="4">
    <source>
        <dbReference type="Proteomes" id="UP000519972"/>
    </source>
</evidence>
<dbReference type="EMBL" id="JABFCN010000014">
    <property type="protein sequence ID" value="NNU36504.1"/>
    <property type="molecule type" value="Genomic_DNA"/>
</dbReference>
<reference evidence="3 4" key="1">
    <citation type="submission" date="2020-02" db="EMBL/GenBank/DDBJ databases">
        <authorList>
            <person name="Sun Q."/>
        </authorList>
    </citation>
    <scope>NUCLEOTIDE SEQUENCE [LARGE SCALE GENOMIC DNA]</scope>
    <source>
        <strain evidence="3 4">CCBAU 03386</strain>
    </source>
</reference>
<evidence type="ECO:0000256" key="1">
    <source>
        <dbReference type="SAM" id="SignalP"/>
    </source>
</evidence>
<proteinExistence type="predicted"/>
<dbReference type="InterPro" id="IPR012334">
    <property type="entry name" value="Pectin_lyas_fold"/>
</dbReference>
<dbReference type="AlphaFoldDB" id="A0A7Y3S3S6"/>
<feature type="domain" description="Right handed beta helix" evidence="2">
    <location>
        <begin position="376"/>
        <end position="538"/>
    </location>
</feature>
<dbReference type="Gene3D" id="2.160.20.10">
    <property type="entry name" value="Single-stranded right-handed beta-helix, Pectin lyase-like"/>
    <property type="match status" value="2"/>
</dbReference>
<gene>
    <name evidence="3" type="ORF">G9X64_08415</name>
</gene>
<dbReference type="SMART" id="SM00710">
    <property type="entry name" value="PbH1"/>
    <property type="match status" value="7"/>
</dbReference>
<dbReference type="SUPFAM" id="SSF51126">
    <property type="entry name" value="Pectin lyase-like"/>
    <property type="match status" value="1"/>
</dbReference>
<dbReference type="PANTHER" id="PTHR36453:SF1">
    <property type="entry name" value="RIGHT HANDED BETA HELIX DOMAIN-CONTAINING PROTEIN"/>
    <property type="match status" value="1"/>
</dbReference>
<dbReference type="Pfam" id="PF13229">
    <property type="entry name" value="Beta_helix"/>
    <property type="match status" value="1"/>
</dbReference>
<feature type="signal peptide" evidence="1">
    <location>
        <begin position="1"/>
        <end position="23"/>
    </location>
</feature>
<keyword evidence="1" id="KW-0732">Signal</keyword>
<dbReference type="RefSeq" id="WP_171376354.1">
    <property type="nucleotide sequence ID" value="NZ_JABFCN010000014.1"/>
</dbReference>
<dbReference type="InterPro" id="IPR006626">
    <property type="entry name" value="PbH1"/>
</dbReference>
<protein>
    <submittedName>
        <fullName evidence="3">Right-handed parallel beta-helix repeat-containing protein</fullName>
    </submittedName>
</protein>
<dbReference type="InterPro" id="IPR039448">
    <property type="entry name" value="Beta_helix"/>
</dbReference>
<dbReference type="PANTHER" id="PTHR36453">
    <property type="entry name" value="SECRETED PROTEIN-RELATED"/>
    <property type="match status" value="1"/>
</dbReference>
<evidence type="ECO:0000259" key="2">
    <source>
        <dbReference type="Pfam" id="PF13229"/>
    </source>
</evidence>
<dbReference type="InterPro" id="IPR011050">
    <property type="entry name" value="Pectin_lyase_fold/virulence"/>
</dbReference>
<name>A0A7Y3S3S6_9HYPH</name>
<accession>A0A7Y3S3S6</accession>
<feature type="chain" id="PRO_5031356658" evidence="1">
    <location>
        <begin position="24"/>
        <end position="709"/>
    </location>
</feature>
<evidence type="ECO:0000313" key="3">
    <source>
        <dbReference type="EMBL" id="NNU36504.1"/>
    </source>
</evidence>
<keyword evidence="4" id="KW-1185">Reference proteome</keyword>